<dbReference type="OrthoDB" id="694604at2759"/>
<feature type="region of interest" description="Disordered" evidence="1">
    <location>
        <begin position="1"/>
        <end position="83"/>
    </location>
</feature>
<evidence type="ECO:0000313" key="3">
    <source>
        <dbReference type="Proteomes" id="UP000095767"/>
    </source>
</evidence>
<dbReference type="AlphaFoldDB" id="A0A1E5VCW5"/>
<sequence length="426" mass="43771">MEAAPSANPRREPPPIPPNYVSLRKLQELRLKEKEEQERRRREQEAAAAARREAALKEEKEKKEQEKRRREEEAAAAAAAAAKREEEKAAMAAAINWEAARKAETKGRAISWKASGGAKERTPRGGQGQGQGHQWVAVAHRAPATTPRPMASGHGAAGKREPAIGGGPDDKEPDNVPHGGGNARMKWKGKGKGKGKEKLAEAAPAPSHGGKPAEVVPASSHGGKLGNKSESKAKGKASGGQPAESGLSGGPGGPVEAAMLSSRGRSRCRRPTGAGGRSAETCTGIALVKAAGLSPPRGVEPDDMGKPKPPAPRRADAVAGGGSPDGKKAAPAQAPHTSAADGSSKPTSGGELRTTTELKVGGLVEGQRRRPVVEAQAVGELNPRAARCSAGGPWRGRGNEAAEQHVRVWVPKAAEAAAGSSAGAGL</sequence>
<feature type="compositionally biased region" description="Basic and acidic residues" evidence="1">
    <location>
        <begin position="25"/>
        <end position="73"/>
    </location>
</feature>
<dbReference type="EMBL" id="LWDX02043902">
    <property type="protein sequence ID" value="OEL22980.1"/>
    <property type="molecule type" value="Genomic_DNA"/>
</dbReference>
<protein>
    <submittedName>
        <fullName evidence="2">Uncharacterized protein</fullName>
    </submittedName>
</protein>
<comment type="caution">
    <text evidence="2">The sequence shown here is derived from an EMBL/GenBank/DDBJ whole genome shotgun (WGS) entry which is preliminary data.</text>
</comment>
<gene>
    <name evidence="2" type="ORF">BAE44_0016001</name>
</gene>
<dbReference type="Proteomes" id="UP000095767">
    <property type="component" value="Unassembled WGS sequence"/>
</dbReference>
<dbReference type="STRING" id="888268.A0A1E5VCW5"/>
<organism evidence="2 3">
    <name type="scientific">Dichanthelium oligosanthes</name>
    <dbReference type="NCBI Taxonomy" id="888268"/>
    <lineage>
        <taxon>Eukaryota</taxon>
        <taxon>Viridiplantae</taxon>
        <taxon>Streptophyta</taxon>
        <taxon>Embryophyta</taxon>
        <taxon>Tracheophyta</taxon>
        <taxon>Spermatophyta</taxon>
        <taxon>Magnoliopsida</taxon>
        <taxon>Liliopsida</taxon>
        <taxon>Poales</taxon>
        <taxon>Poaceae</taxon>
        <taxon>PACMAD clade</taxon>
        <taxon>Panicoideae</taxon>
        <taxon>Panicodae</taxon>
        <taxon>Paniceae</taxon>
        <taxon>Dichantheliinae</taxon>
        <taxon>Dichanthelium</taxon>
    </lineage>
</organism>
<keyword evidence="3" id="KW-1185">Reference proteome</keyword>
<reference evidence="2 3" key="1">
    <citation type="submission" date="2016-09" db="EMBL/GenBank/DDBJ databases">
        <title>The draft genome of Dichanthelium oligosanthes: A C3 panicoid grass species.</title>
        <authorList>
            <person name="Studer A.J."/>
            <person name="Schnable J.C."/>
            <person name="Brutnell T.P."/>
        </authorList>
    </citation>
    <scope>NUCLEOTIDE SEQUENCE [LARGE SCALE GENOMIC DNA]</scope>
    <source>
        <strain evidence="3">cv. Kellogg 1175</strain>
        <tissue evidence="2">Leaf</tissue>
    </source>
</reference>
<name>A0A1E5VCW5_9POAL</name>
<accession>A0A1E5VCW5</accession>
<proteinExistence type="predicted"/>
<evidence type="ECO:0000313" key="2">
    <source>
        <dbReference type="EMBL" id="OEL22980.1"/>
    </source>
</evidence>
<feature type="compositionally biased region" description="Basic and acidic residues" evidence="1">
    <location>
        <begin position="158"/>
        <end position="175"/>
    </location>
</feature>
<feature type="region of interest" description="Disordered" evidence="1">
    <location>
        <begin position="102"/>
        <end position="365"/>
    </location>
</feature>
<evidence type="ECO:0000256" key="1">
    <source>
        <dbReference type="SAM" id="MobiDB-lite"/>
    </source>
</evidence>
<feature type="compositionally biased region" description="Low complexity" evidence="1">
    <location>
        <begin position="329"/>
        <end position="340"/>
    </location>
</feature>